<evidence type="ECO:0000313" key="3">
    <source>
        <dbReference type="Proteomes" id="UP001165121"/>
    </source>
</evidence>
<dbReference type="AlphaFoldDB" id="A0A9W6WTJ9"/>
<gene>
    <name evidence="2" type="ORF">Pfra01_000513000</name>
</gene>
<dbReference type="OrthoDB" id="10537649at2759"/>
<sequence>MNKIPWATIPQRSFDQILLSFNYRMVLSKSPRPFSCYIARLKSMPERETVARGRNYTAAEDLELARCVDPSVNRRRRGDKPDCERVLDSREGSDRDFKHDSSRPSVWQAGAKALVGI</sequence>
<dbReference type="Proteomes" id="UP001165121">
    <property type="component" value="Unassembled WGS sequence"/>
</dbReference>
<evidence type="ECO:0000313" key="2">
    <source>
        <dbReference type="EMBL" id="GMF26729.1"/>
    </source>
</evidence>
<reference evidence="2" key="1">
    <citation type="submission" date="2023-04" db="EMBL/GenBank/DDBJ databases">
        <title>Phytophthora fragariaefolia NBRC 109709.</title>
        <authorList>
            <person name="Ichikawa N."/>
            <person name="Sato H."/>
            <person name="Tonouchi N."/>
        </authorList>
    </citation>
    <scope>NUCLEOTIDE SEQUENCE</scope>
    <source>
        <strain evidence="2">NBRC 109709</strain>
    </source>
</reference>
<dbReference type="EMBL" id="BSXT01000410">
    <property type="protein sequence ID" value="GMF26729.1"/>
    <property type="molecule type" value="Genomic_DNA"/>
</dbReference>
<accession>A0A9W6WTJ9</accession>
<organism evidence="2 3">
    <name type="scientific">Phytophthora fragariaefolia</name>
    <dbReference type="NCBI Taxonomy" id="1490495"/>
    <lineage>
        <taxon>Eukaryota</taxon>
        <taxon>Sar</taxon>
        <taxon>Stramenopiles</taxon>
        <taxon>Oomycota</taxon>
        <taxon>Peronosporomycetes</taxon>
        <taxon>Peronosporales</taxon>
        <taxon>Peronosporaceae</taxon>
        <taxon>Phytophthora</taxon>
    </lineage>
</organism>
<evidence type="ECO:0000256" key="1">
    <source>
        <dbReference type="SAM" id="MobiDB-lite"/>
    </source>
</evidence>
<feature type="compositionally biased region" description="Basic and acidic residues" evidence="1">
    <location>
        <begin position="79"/>
        <end position="102"/>
    </location>
</feature>
<name>A0A9W6WTJ9_9STRA</name>
<keyword evidence="3" id="KW-1185">Reference proteome</keyword>
<protein>
    <submittedName>
        <fullName evidence="2">Unnamed protein product</fullName>
    </submittedName>
</protein>
<proteinExistence type="predicted"/>
<feature type="region of interest" description="Disordered" evidence="1">
    <location>
        <begin position="73"/>
        <end position="104"/>
    </location>
</feature>
<comment type="caution">
    <text evidence="2">The sequence shown here is derived from an EMBL/GenBank/DDBJ whole genome shotgun (WGS) entry which is preliminary data.</text>
</comment>